<reference evidence="1" key="1">
    <citation type="thesis" date="2020" institute="ProQuest LLC" country="789 East Eisenhower Parkway, Ann Arbor, MI, USA">
        <title>Comparative Genomics and Chromosome Evolution.</title>
        <authorList>
            <person name="Mudd A.B."/>
        </authorList>
    </citation>
    <scope>NUCLEOTIDE SEQUENCE</scope>
    <source>
        <strain evidence="1">237g6f4</strain>
        <tissue evidence="1">Blood</tissue>
    </source>
</reference>
<gene>
    <name evidence="1" type="ORF">GDO81_005334</name>
</gene>
<keyword evidence="2" id="KW-1185">Reference proteome</keyword>
<sequence length="76" mass="8548">MQRSGVRSDGCDIGWIERRLRQGLSCCGRCCCGCSSVRHRAHGCSALRYTCGYYWLHKEFSSLLNNGWAKYIGPGL</sequence>
<dbReference type="EMBL" id="WNYA01000002">
    <property type="protein sequence ID" value="KAG8586307.1"/>
    <property type="molecule type" value="Genomic_DNA"/>
</dbReference>
<evidence type="ECO:0000313" key="2">
    <source>
        <dbReference type="Proteomes" id="UP000824782"/>
    </source>
</evidence>
<dbReference type="Proteomes" id="UP000824782">
    <property type="component" value="Unassembled WGS sequence"/>
</dbReference>
<organism evidence="1 2">
    <name type="scientific">Engystomops pustulosus</name>
    <name type="common">Tungara frog</name>
    <name type="synonym">Physalaemus pustulosus</name>
    <dbReference type="NCBI Taxonomy" id="76066"/>
    <lineage>
        <taxon>Eukaryota</taxon>
        <taxon>Metazoa</taxon>
        <taxon>Chordata</taxon>
        <taxon>Craniata</taxon>
        <taxon>Vertebrata</taxon>
        <taxon>Euteleostomi</taxon>
        <taxon>Amphibia</taxon>
        <taxon>Batrachia</taxon>
        <taxon>Anura</taxon>
        <taxon>Neobatrachia</taxon>
        <taxon>Hyloidea</taxon>
        <taxon>Leptodactylidae</taxon>
        <taxon>Leiuperinae</taxon>
        <taxon>Engystomops</taxon>
    </lineage>
</organism>
<protein>
    <submittedName>
        <fullName evidence="1">Uncharacterized protein</fullName>
    </submittedName>
</protein>
<comment type="caution">
    <text evidence="1">The sequence shown here is derived from an EMBL/GenBank/DDBJ whole genome shotgun (WGS) entry which is preliminary data.</text>
</comment>
<proteinExistence type="predicted"/>
<accession>A0AAV7CQE0</accession>
<dbReference type="AlphaFoldDB" id="A0AAV7CQE0"/>
<evidence type="ECO:0000313" key="1">
    <source>
        <dbReference type="EMBL" id="KAG8586307.1"/>
    </source>
</evidence>
<name>A0AAV7CQE0_ENGPU</name>